<dbReference type="GO" id="GO:0015074">
    <property type="term" value="P:DNA integration"/>
    <property type="evidence" value="ECO:0007669"/>
    <property type="project" value="InterPro"/>
</dbReference>
<dbReference type="Gene3D" id="1.10.443.10">
    <property type="entry name" value="Intergrase catalytic core"/>
    <property type="match status" value="1"/>
</dbReference>
<evidence type="ECO:0000313" key="3">
    <source>
        <dbReference type="Proteomes" id="UP000828390"/>
    </source>
</evidence>
<dbReference type="GO" id="GO:0006310">
    <property type="term" value="P:DNA recombination"/>
    <property type="evidence" value="ECO:0007669"/>
    <property type="project" value="UniProtKB-KW"/>
</dbReference>
<accession>A0A9D4CYZ7</accession>
<comment type="caution">
    <text evidence="2">The sequence shown here is derived from an EMBL/GenBank/DDBJ whole genome shotgun (WGS) entry which is preliminary data.</text>
</comment>
<dbReference type="GO" id="GO:0003677">
    <property type="term" value="F:DNA binding"/>
    <property type="evidence" value="ECO:0007669"/>
    <property type="project" value="InterPro"/>
</dbReference>
<dbReference type="InterPro" id="IPR013762">
    <property type="entry name" value="Integrase-like_cat_sf"/>
</dbReference>
<sequence length="161" mass="18161">MLKAMAKEAVFPEHKRITNHSVRKFLVQKLRNANIPLTETMAITEHKNVQSITNYSNISVEQQQKFSNILAQSSNNPTASSCSPSCTENMAEMQPRQPLSIVGQVVLDVCRTQSLHQQMAFSSSNNFASQFFGATFHIQNVTVYNKLKSELSLLFRHEITT</sequence>
<reference evidence="2" key="1">
    <citation type="journal article" date="2019" name="bioRxiv">
        <title>The Genome of the Zebra Mussel, Dreissena polymorpha: A Resource for Invasive Species Research.</title>
        <authorList>
            <person name="McCartney M.A."/>
            <person name="Auch B."/>
            <person name="Kono T."/>
            <person name="Mallez S."/>
            <person name="Zhang Y."/>
            <person name="Obille A."/>
            <person name="Becker A."/>
            <person name="Abrahante J.E."/>
            <person name="Garbe J."/>
            <person name="Badalamenti J.P."/>
            <person name="Herman A."/>
            <person name="Mangelson H."/>
            <person name="Liachko I."/>
            <person name="Sullivan S."/>
            <person name="Sone E.D."/>
            <person name="Koren S."/>
            <person name="Silverstein K.A.T."/>
            <person name="Beckman K.B."/>
            <person name="Gohl D.M."/>
        </authorList>
    </citation>
    <scope>NUCLEOTIDE SEQUENCE</scope>
    <source>
        <strain evidence="2">Duluth1</strain>
        <tissue evidence="2">Whole animal</tissue>
    </source>
</reference>
<keyword evidence="1" id="KW-0233">DNA recombination</keyword>
<evidence type="ECO:0000256" key="1">
    <source>
        <dbReference type="ARBA" id="ARBA00023172"/>
    </source>
</evidence>
<dbReference type="InterPro" id="IPR011010">
    <property type="entry name" value="DNA_brk_join_enz"/>
</dbReference>
<dbReference type="AlphaFoldDB" id="A0A9D4CYZ7"/>
<evidence type="ECO:0000313" key="2">
    <source>
        <dbReference type="EMBL" id="KAH3735149.1"/>
    </source>
</evidence>
<dbReference type="SUPFAM" id="SSF56349">
    <property type="entry name" value="DNA breaking-rejoining enzymes"/>
    <property type="match status" value="1"/>
</dbReference>
<organism evidence="2 3">
    <name type="scientific">Dreissena polymorpha</name>
    <name type="common">Zebra mussel</name>
    <name type="synonym">Mytilus polymorpha</name>
    <dbReference type="NCBI Taxonomy" id="45954"/>
    <lineage>
        <taxon>Eukaryota</taxon>
        <taxon>Metazoa</taxon>
        <taxon>Spiralia</taxon>
        <taxon>Lophotrochozoa</taxon>
        <taxon>Mollusca</taxon>
        <taxon>Bivalvia</taxon>
        <taxon>Autobranchia</taxon>
        <taxon>Heteroconchia</taxon>
        <taxon>Euheterodonta</taxon>
        <taxon>Imparidentia</taxon>
        <taxon>Neoheterodontei</taxon>
        <taxon>Myida</taxon>
        <taxon>Dreissenoidea</taxon>
        <taxon>Dreissenidae</taxon>
        <taxon>Dreissena</taxon>
    </lineage>
</organism>
<proteinExistence type="predicted"/>
<keyword evidence="3" id="KW-1185">Reference proteome</keyword>
<gene>
    <name evidence="2" type="ORF">DPMN_041610</name>
</gene>
<name>A0A9D4CYZ7_DREPO</name>
<dbReference type="EMBL" id="JAIWYP010000011">
    <property type="protein sequence ID" value="KAH3735149.1"/>
    <property type="molecule type" value="Genomic_DNA"/>
</dbReference>
<protein>
    <recommendedName>
        <fullName evidence="4">Tyr recombinase domain-containing protein</fullName>
    </recommendedName>
</protein>
<dbReference type="Proteomes" id="UP000828390">
    <property type="component" value="Unassembled WGS sequence"/>
</dbReference>
<evidence type="ECO:0008006" key="4">
    <source>
        <dbReference type="Google" id="ProtNLM"/>
    </source>
</evidence>
<reference evidence="2" key="2">
    <citation type="submission" date="2020-11" db="EMBL/GenBank/DDBJ databases">
        <authorList>
            <person name="McCartney M.A."/>
            <person name="Auch B."/>
            <person name="Kono T."/>
            <person name="Mallez S."/>
            <person name="Becker A."/>
            <person name="Gohl D.M."/>
            <person name="Silverstein K.A.T."/>
            <person name="Koren S."/>
            <person name="Bechman K.B."/>
            <person name="Herman A."/>
            <person name="Abrahante J.E."/>
            <person name="Garbe J."/>
        </authorList>
    </citation>
    <scope>NUCLEOTIDE SEQUENCE</scope>
    <source>
        <strain evidence="2">Duluth1</strain>
        <tissue evidence="2">Whole animal</tissue>
    </source>
</reference>